<dbReference type="Proteomes" id="UP000279600">
    <property type="component" value="Chromosome"/>
</dbReference>
<sequence length="148" mass="16908">MKHLLFLSFAIMLLSISTCNGQKITGIKYSLFEKHPDNYWLKITPNMFDGNIAETTKTSGIYAVMICYTYNGKEKSVYQDVTSKFVAGEDYTFSFSYGSASLDKLKVNNITFFRRDMDRSTYPDKDNCHDNVALSGANSYNVSMLYNR</sequence>
<dbReference type="RefSeq" id="WP_126445324.1">
    <property type="nucleotide sequence ID" value="NZ_CP034549.1"/>
</dbReference>
<evidence type="ECO:0000313" key="2">
    <source>
        <dbReference type="Proteomes" id="UP000279600"/>
    </source>
</evidence>
<name>A0A3S9MVK9_9FLAO</name>
<proteinExistence type="predicted"/>
<organism evidence="1 2">
    <name type="scientific">Nonlabens ponticola</name>
    <dbReference type="NCBI Taxonomy" id="2496866"/>
    <lineage>
        <taxon>Bacteria</taxon>
        <taxon>Pseudomonadati</taxon>
        <taxon>Bacteroidota</taxon>
        <taxon>Flavobacteriia</taxon>
        <taxon>Flavobacteriales</taxon>
        <taxon>Flavobacteriaceae</taxon>
        <taxon>Nonlabens</taxon>
    </lineage>
</organism>
<reference evidence="1 2" key="1">
    <citation type="submission" date="2018-12" db="EMBL/GenBank/DDBJ databases">
        <title>Complete genome of Nonlabens sp. MJ115.</title>
        <authorList>
            <person name="Choi H.S."/>
            <person name="Jung J."/>
        </authorList>
    </citation>
    <scope>NUCLEOTIDE SEQUENCE [LARGE SCALE GENOMIC DNA]</scope>
    <source>
        <strain evidence="1 2">MJ115</strain>
    </source>
</reference>
<dbReference type="AlphaFoldDB" id="A0A3S9MVK9"/>
<gene>
    <name evidence="1" type="ORF">EJ995_02595</name>
</gene>
<evidence type="ECO:0000313" key="1">
    <source>
        <dbReference type="EMBL" id="AZQ43174.1"/>
    </source>
</evidence>
<dbReference type="EMBL" id="CP034549">
    <property type="protein sequence ID" value="AZQ43174.1"/>
    <property type="molecule type" value="Genomic_DNA"/>
</dbReference>
<keyword evidence="2" id="KW-1185">Reference proteome</keyword>
<protein>
    <submittedName>
        <fullName evidence="1">Uncharacterized protein</fullName>
    </submittedName>
</protein>
<dbReference type="KEGG" id="noj:EJ995_02595"/>
<dbReference type="OrthoDB" id="1143810at2"/>
<accession>A0A3S9MVK9</accession>